<keyword evidence="10 15" id="KW-0472">Membrane</keyword>
<dbReference type="PRINTS" id="PR00756">
    <property type="entry name" value="ALADIPTASE"/>
</dbReference>
<evidence type="ECO:0000256" key="8">
    <source>
        <dbReference type="ARBA" id="ARBA00022989"/>
    </source>
</evidence>
<evidence type="ECO:0000256" key="4">
    <source>
        <dbReference type="ARBA" id="ARBA00022692"/>
    </source>
</evidence>
<dbReference type="PANTHER" id="PTHR11533:SF299">
    <property type="entry name" value="AMINOPEPTIDASE"/>
    <property type="match status" value="1"/>
</dbReference>
<dbReference type="FunFam" id="1.10.390.10:FF:000016">
    <property type="entry name" value="Glutamyl aminopeptidase"/>
    <property type="match status" value="1"/>
</dbReference>
<dbReference type="AlphaFoldDB" id="A0A267FJM0"/>
<dbReference type="GO" id="GO:0042277">
    <property type="term" value="F:peptide binding"/>
    <property type="evidence" value="ECO:0007669"/>
    <property type="project" value="TreeGrafter"/>
</dbReference>
<protein>
    <recommendedName>
        <fullName evidence="21">Aminopeptidase</fullName>
    </recommendedName>
</protein>
<dbReference type="Pfam" id="PF01433">
    <property type="entry name" value="Peptidase_M1"/>
    <property type="match status" value="1"/>
</dbReference>
<dbReference type="Gene3D" id="2.60.40.1730">
    <property type="entry name" value="tricorn interacting facor f3 domain"/>
    <property type="match status" value="1"/>
</dbReference>
<comment type="caution">
    <text evidence="19">The sequence shown here is derived from an EMBL/GenBank/DDBJ whole genome shotgun (WGS) entry which is preliminary data.</text>
</comment>
<dbReference type="InterPro" id="IPR034016">
    <property type="entry name" value="M1_APN-typ"/>
</dbReference>
<dbReference type="Proteomes" id="UP000215902">
    <property type="component" value="Unassembled WGS sequence"/>
</dbReference>
<evidence type="ECO:0000256" key="14">
    <source>
        <dbReference type="PIRSR" id="PIRSR634016-4"/>
    </source>
</evidence>
<sequence length="1004" mass="115584">MSQFEEVQTVPLKDSIGNNLTGGNNGQARYNRRRGLAGLTMPRVLIGLVVLILLIIIVILAVLLTTGRCRGGSDESDVSGQSGSAATVYLDTSNAPCRNQGVRLPRTVLPSRYLLEMRPVLPSQNGSASVNYGKVEMTVVCQQATRDVIFHVGNEQNITKLTVVSQSRADVAQSVELKQHCIGLSQMYLRLARTCEQSETMLITIEYVRVIDNKLDGFYLGTYRDKKKVTRNLASTHMEPISARKAFPCFDEPDMKAKFELHMIRDSQYQTLFNMPLNHTRPDTACGPEAVGGCYRDVFDESVVMSTYLVAFAILPLDYGSLTREVPTKYGSVKVGIWAPSYAKDHLQFAMNVTEKVLPYFEEFFNLPYPLPKLDMIGVPDFSAGAMENWGLIIYRFLTLLYDPVYTQTLEKQNVAEVITHEIAHQWFGNIVTMTWWDDLWLNEAFATFTQFIGVDVYNPTWNMMDRCYVEFVMNALQTDSMLHSHPIIMAGVSDPSEIESLFDDISYFKGSSLIRMLEGVIGRRVLKEGLMIYLNRFAWRNAASRDLFEAFSEAYRKINQNSGAHSNSPAENLTRVMDTWTTQVNYPLVTVRISGNWLHFRQERFLLYPNGTQIWESHQTKYNYKWIIPVMYLTDKTPEPIWTWLDLEESKTVELDHTPTFVKINLNQTGLYRCNYEFSNWQQLVKLSRQGYFGSTDMAGLLNDAFTLAYIGRLNISVPFDLFETLEEDRLDSGTPWTISMRKISELQPLMAQDQQSAEKLVKLIFKVLRKPLKAILSKPQHLLTHTEKIKRQTLNQIAVMVDEPVVANMYREKYQQWRANQSIILSPDEIDFVYQLGITGGNTSDWEFFWNKYNNDFVSTYEKKHMISALAMSPNLDIINRLIQILFDQGQIRQTDAITIAVKFARRSGALDLVWTHFTRNWDQLLKIYGHMPFLMSDITKFPADYYTEFDYERIREFFETHSLTSGRRNAYQSLESIRANIAWIKHNMESFKTFIKNKVIE</sequence>
<comment type="similarity">
    <text evidence="2">Belongs to the peptidase M1 family.</text>
</comment>
<evidence type="ECO:0000313" key="19">
    <source>
        <dbReference type="EMBL" id="PAA73239.1"/>
    </source>
</evidence>
<dbReference type="GO" id="GO:0005737">
    <property type="term" value="C:cytoplasm"/>
    <property type="evidence" value="ECO:0007669"/>
    <property type="project" value="TreeGrafter"/>
</dbReference>
<dbReference type="Gene3D" id="1.25.50.20">
    <property type="match status" value="1"/>
</dbReference>
<dbReference type="InterPro" id="IPR045357">
    <property type="entry name" value="Aminopeptidase_N-like_N"/>
</dbReference>
<evidence type="ECO:0000256" key="13">
    <source>
        <dbReference type="PIRSR" id="PIRSR634016-3"/>
    </source>
</evidence>
<dbReference type="InterPro" id="IPR014782">
    <property type="entry name" value="Peptidase_M1_dom"/>
</dbReference>
<evidence type="ECO:0000256" key="10">
    <source>
        <dbReference type="ARBA" id="ARBA00023136"/>
    </source>
</evidence>
<dbReference type="OrthoDB" id="10031169at2759"/>
<comment type="cofactor">
    <cofactor evidence="13">
        <name>Zn(2+)</name>
        <dbReference type="ChEBI" id="CHEBI:29105"/>
    </cofactor>
    <text evidence="13">Binds 1 zinc ion per subunit.</text>
</comment>
<keyword evidence="6" id="KW-0378">Hydrolase</keyword>
<name>A0A267FJM0_9PLAT</name>
<evidence type="ECO:0000256" key="6">
    <source>
        <dbReference type="ARBA" id="ARBA00022801"/>
    </source>
</evidence>
<organism evidence="19 20">
    <name type="scientific">Macrostomum lignano</name>
    <dbReference type="NCBI Taxonomy" id="282301"/>
    <lineage>
        <taxon>Eukaryota</taxon>
        <taxon>Metazoa</taxon>
        <taxon>Spiralia</taxon>
        <taxon>Lophotrochozoa</taxon>
        <taxon>Platyhelminthes</taxon>
        <taxon>Rhabditophora</taxon>
        <taxon>Macrostomorpha</taxon>
        <taxon>Macrostomida</taxon>
        <taxon>Macrostomidae</taxon>
        <taxon>Macrostomum</taxon>
    </lineage>
</organism>
<evidence type="ECO:0000256" key="1">
    <source>
        <dbReference type="ARBA" id="ARBA00004167"/>
    </source>
</evidence>
<evidence type="ECO:0000256" key="15">
    <source>
        <dbReference type="SAM" id="Phobius"/>
    </source>
</evidence>
<accession>A0A267FJM0</accession>
<dbReference type="InterPro" id="IPR027268">
    <property type="entry name" value="Peptidase_M4/M1_CTD_sf"/>
</dbReference>
<keyword evidence="11" id="KW-0325">Glycoprotein</keyword>
<dbReference type="Gene3D" id="2.60.40.1910">
    <property type="match status" value="1"/>
</dbReference>
<evidence type="ECO:0000256" key="2">
    <source>
        <dbReference type="ARBA" id="ARBA00010136"/>
    </source>
</evidence>
<dbReference type="Pfam" id="PF11838">
    <property type="entry name" value="ERAP1_C"/>
    <property type="match status" value="1"/>
</dbReference>
<evidence type="ECO:0008006" key="21">
    <source>
        <dbReference type="Google" id="ProtNLM"/>
    </source>
</evidence>
<evidence type="ECO:0000259" key="17">
    <source>
        <dbReference type="Pfam" id="PF11838"/>
    </source>
</evidence>
<evidence type="ECO:0000256" key="7">
    <source>
        <dbReference type="ARBA" id="ARBA00022833"/>
    </source>
</evidence>
<reference evidence="19 20" key="1">
    <citation type="submission" date="2017-06" db="EMBL/GenBank/DDBJ databases">
        <title>A platform for efficient transgenesis in Macrostomum lignano, a flatworm model organism for stem cell research.</title>
        <authorList>
            <person name="Berezikov E."/>
        </authorList>
    </citation>
    <scope>NUCLEOTIDE SEQUENCE [LARGE SCALE GENOMIC DNA]</scope>
    <source>
        <strain evidence="19">DV1</strain>
        <tissue evidence="19">Whole organism</tissue>
    </source>
</reference>
<dbReference type="GO" id="GO:0070006">
    <property type="term" value="F:metalloaminopeptidase activity"/>
    <property type="evidence" value="ECO:0007669"/>
    <property type="project" value="TreeGrafter"/>
</dbReference>
<feature type="site" description="Transition state stabilizer" evidence="14">
    <location>
        <position position="508"/>
    </location>
</feature>
<evidence type="ECO:0000313" key="20">
    <source>
        <dbReference type="Proteomes" id="UP000215902"/>
    </source>
</evidence>
<dbReference type="InterPro" id="IPR001930">
    <property type="entry name" value="Peptidase_M1"/>
</dbReference>
<dbReference type="Pfam" id="PF17900">
    <property type="entry name" value="Peptidase_M1_N"/>
    <property type="match status" value="1"/>
</dbReference>
<feature type="active site" description="Proton acceptor" evidence="12">
    <location>
        <position position="422"/>
    </location>
</feature>
<dbReference type="InterPro" id="IPR024571">
    <property type="entry name" value="ERAP1-like_C_dom"/>
</dbReference>
<keyword evidence="7 13" id="KW-0862">Zinc</keyword>
<keyword evidence="9" id="KW-0482">Metalloprotease</keyword>
<dbReference type="GO" id="GO:0005615">
    <property type="term" value="C:extracellular space"/>
    <property type="evidence" value="ECO:0007669"/>
    <property type="project" value="TreeGrafter"/>
</dbReference>
<feature type="binding site" evidence="13">
    <location>
        <position position="421"/>
    </location>
    <ligand>
        <name>Zn(2+)</name>
        <dbReference type="ChEBI" id="CHEBI:29105"/>
        <note>catalytic</note>
    </ligand>
</feature>
<feature type="binding site" evidence="13">
    <location>
        <position position="444"/>
    </location>
    <ligand>
        <name>Zn(2+)</name>
        <dbReference type="ChEBI" id="CHEBI:29105"/>
        <note>catalytic</note>
    </ligand>
</feature>
<dbReference type="SUPFAM" id="SSF55486">
    <property type="entry name" value="Metalloproteases ('zincins'), catalytic domain"/>
    <property type="match status" value="1"/>
</dbReference>
<dbReference type="GO" id="GO:0006508">
    <property type="term" value="P:proteolysis"/>
    <property type="evidence" value="ECO:0007669"/>
    <property type="project" value="UniProtKB-KW"/>
</dbReference>
<keyword evidence="4 15" id="KW-0812">Transmembrane</keyword>
<evidence type="ECO:0000256" key="9">
    <source>
        <dbReference type="ARBA" id="ARBA00023049"/>
    </source>
</evidence>
<dbReference type="STRING" id="282301.A0A267FJM0"/>
<evidence type="ECO:0000259" key="18">
    <source>
        <dbReference type="Pfam" id="PF17900"/>
    </source>
</evidence>
<keyword evidence="5 13" id="KW-0479">Metal-binding</keyword>
<feature type="domain" description="ERAP1-like C-terminal" evidence="17">
    <location>
        <begin position="662"/>
        <end position="982"/>
    </location>
</feature>
<dbReference type="InterPro" id="IPR050344">
    <property type="entry name" value="Peptidase_M1_aminopeptidases"/>
</dbReference>
<dbReference type="InterPro" id="IPR042097">
    <property type="entry name" value="Aminopeptidase_N-like_N_sf"/>
</dbReference>
<evidence type="ECO:0000256" key="3">
    <source>
        <dbReference type="ARBA" id="ARBA00022670"/>
    </source>
</evidence>
<evidence type="ECO:0000256" key="12">
    <source>
        <dbReference type="PIRSR" id="PIRSR634016-1"/>
    </source>
</evidence>
<keyword evidence="8 15" id="KW-1133">Transmembrane helix</keyword>
<feature type="domain" description="Aminopeptidase N-like N-terminal" evidence="18">
    <location>
        <begin position="110"/>
        <end position="309"/>
    </location>
</feature>
<evidence type="ECO:0000259" key="16">
    <source>
        <dbReference type="Pfam" id="PF01433"/>
    </source>
</evidence>
<feature type="domain" description="Peptidase M1 membrane alanine aminopeptidase" evidence="16">
    <location>
        <begin position="349"/>
        <end position="581"/>
    </location>
</feature>
<dbReference type="EMBL" id="NIVC01001022">
    <property type="protein sequence ID" value="PAA73239.1"/>
    <property type="molecule type" value="Genomic_DNA"/>
</dbReference>
<dbReference type="GO" id="GO:0016020">
    <property type="term" value="C:membrane"/>
    <property type="evidence" value="ECO:0007669"/>
    <property type="project" value="UniProtKB-SubCell"/>
</dbReference>
<dbReference type="GO" id="GO:0008270">
    <property type="term" value="F:zinc ion binding"/>
    <property type="evidence" value="ECO:0007669"/>
    <property type="project" value="InterPro"/>
</dbReference>
<feature type="transmembrane region" description="Helical" evidence="15">
    <location>
        <begin position="44"/>
        <end position="64"/>
    </location>
</feature>
<dbReference type="Gene3D" id="1.10.390.10">
    <property type="entry name" value="Neutral Protease Domain 2"/>
    <property type="match status" value="1"/>
</dbReference>
<gene>
    <name evidence="19" type="ORF">BOX15_Mlig015931g1</name>
</gene>
<keyword evidence="20" id="KW-1185">Reference proteome</keyword>
<dbReference type="SUPFAM" id="SSF63737">
    <property type="entry name" value="Leukotriene A4 hydrolase N-terminal domain"/>
    <property type="match status" value="1"/>
</dbReference>
<dbReference type="GO" id="GO:0043171">
    <property type="term" value="P:peptide catabolic process"/>
    <property type="evidence" value="ECO:0007669"/>
    <property type="project" value="TreeGrafter"/>
</dbReference>
<keyword evidence="3" id="KW-0645">Protease</keyword>
<comment type="subcellular location">
    <subcellularLocation>
        <location evidence="1">Membrane</location>
        <topology evidence="1">Single-pass membrane protein</topology>
    </subcellularLocation>
</comment>
<dbReference type="PANTHER" id="PTHR11533">
    <property type="entry name" value="PROTEASE M1 ZINC METALLOPROTEASE"/>
    <property type="match status" value="1"/>
</dbReference>
<evidence type="ECO:0000256" key="11">
    <source>
        <dbReference type="ARBA" id="ARBA00023180"/>
    </source>
</evidence>
<feature type="binding site" evidence="13">
    <location>
        <position position="425"/>
    </location>
    <ligand>
        <name>Zn(2+)</name>
        <dbReference type="ChEBI" id="CHEBI:29105"/>
        <note>catalytic</note>
    </ligand>
</feature>
<proteinExistence type="inferred from homology"/>
<evidence type="ECO:0000256" key="5">
    <source>
        <dbReference type="ARBA" id="ARBA00022723"/>
    </source>
</evidence>
<dbReference type="CDD" id="cd09601">
    <property type="entry name" value="M1_APN-Q_like"/>
    <property type="match status" value="1"/>
</dbReference>